<dbReference type="AlphaFoldDB" id="A0ABD0YS57"/>
<evidence type="ECO:0000313" key="13">
    <source>
        <dbReference type="Proteomes" id="UP001558652"/>
    </source>
</evidence>
<evidence type="ECO:0000256" key="6">
    <source>
        <dbReference type="ARBA" id="ARBA00022989"/>
    </source>
</evidence>
<dbReference type="Proteomes" id="UP001558652">
    <property type="component" value="Unassembled WGS sequence"/>
</dbReference>
<dbReference type="InterPro" id="IPR004117">
    <property type="entry name" value="7tm6_olfct_rcpt"/>
</dbReference>
<feature type="transmembrane region" description="Helical" evidence="11">
    <location>
        <begin position="301"/>
        <end position="319"/>
    </location>
</feature>
<evidence type="ECO:0000256" key="8">
    <source>
        <dbReference type="ARBA" id="ARBA00023170"/>
    </source>
</evidence>
<keyword evidence="5" id="KW-0552">Olfaction</keyword>
<evidence type="ECO:0000256" key="7">
    <source>
        <dbReference type="ARBA" id="ARBA00023136"/>
    </source>
</evidence>
<feature type="region of interest" description="Disordered" evidence="10">
    <location>
        <begin position="54"/>
        <end position="73"/>
    </location>
</feature>
<keyword evidence="6 11" id="KW-1133">Transmembrane helix</keyword>
<dbReference type="Pfam" id="PF02949">
    <property type="entry name" value="7tm_6"/>
    <property type="match status" value="1"/>
</dbReference>
<keyword evidence="8" id="KW-0675">Receptor</keyword>
<comment type="caution">
    <text evidence="12">The sequence shown here is derived from an EMBL/GenBank/DDBJ whole genome shotgun (WGS) entry which is preliminary data.</text>
</comment>
<evidence type="ECO:0000256" key="5">
    <source>
        <dbReference type="ARBA" id="ARBA00022725"/>
    </source>
</evidence>
<dbReference type="GO" id="GO:0005886">
    <property type="term" value="C:plasma membrane"/>
    <property type="evidence" value="ECO:0007669"/>
    <property type="project" value="UniProtKB-SubCell"/>
</dbReference>
<evidence type="ECO:0000256" key="4">
    <source>
        <dbReference type="ARBA" id="ARBA00022692"/>
    </source>
</evidence>
<evidence type="ECO:0000313" key="12">
    <source>
        <dbReference type="EMBL" id="KAL1138815.1"/>
    </source>
</evidence>
<feature type="transmembrane region" description="Helical" evidence="11">
    <location>
        <begin position="520"/>
        <end position="543"/>
    </location>
</feature>
<organism evidence="12 13">
    <name type="scientific">Ranatra chinensis</name>
    <dbReference type="NCBI Taxonomy" id="642074"/>
    <lineage>
        <taxon>Eukaryota</taxon>
        <taxon>Metazoa</taxon>
        <taxon>Ecdysozoa</taxon>
        <taxon>Arthropoda</taxon>
        <taxon>Hexapoda</taxon>
        <taxon>Insecta</taxon>
        <taxon>Pterygota</taxon>
        <taxon>Neoptera</taxon>
        <taxon>Paraneoptera</taxon>
        <taxon>Hemiptera</taxon>
        <taxon>Heteroptera</taxon>
        <taxon>Panheteroptera</taxon>
        <taxon>Nepomorpha</taxon>
        <taxon>Nepidae</taxon>
        <taxon>Ranatrinae</taxon>
        <taxon>Ranatra</taxon>
    </lineage>
</organism>
<keyword evidence="3" id="KW-0716">Sensory transduction</keyword>
<keyword evidence="4 11" id="KW-0812">Transmembrane</keyword>
<dbReference type="PANTHER" id="PTHR21137">
    <property type="entry name" value="ODORANT RECEPTOR"/>
    <property type="match status" value="1"/>
</dbReference>
<proteinExistence type="predicted"/>
<comment type="subcellular location">
    <subcellularLocation>
        <location evidence="1">Cell membrane</location>
        <topology evidence="1">Multi-pass membrane protein</topology>
    </subcellularLocation>
</comment>
<keyword evidence="9" id="KW-0807">Transducer</keyword>
<dbReference type="GO" id="GO:0007165">
    <property type="term" value="P:signal transduction"/>
    <property type="evidence" value="ECO:0007669"/>
    <property type="project" value="UniProtKB-KW"/>
</dbReference>
<evidence type="ECO:0000256" key="1">
    <source>
        <dbReference type="ARBA" id="ARBA00004651"/>
    </source>
</evidence>
<evidence type="ECO:0000256" key="9">
    <source>
        <dbReference type="ARBA" id="ARBA00023224"/>
    </source>
</evidence>
<dbReference type="PANTHER" id="PTHR21137:SF35">
    <property type="entry name" value="ODORANT RECEPTOR 19A-RELATED"/>
    <property type="match status" value="1"/>
</dbReference>
<keyword evidence="2" id="KW-1003">Cell membrane</keyword>
<dbReference type="GO" id="GO:0007608">
    <property type="term" value="P:sensory perception of smell"/>
    <property type="evidence" value="ECO:0007669"/>
    <property type="project" value="UniProtKB-KW"/>
</dbReference>
<sequence>MASKRRNMFYQNKKQETTEIGLEKKIKPRRTGDMVIDNDKRRFQVSDYRDSMRRLRNTDGCGGAGGPSEKFRGNILNNGNGKGLSEGSRDCGCSPPYLRLGMSSSLGWRTPRDCGNALAASCTIHTLFLPPNGDIQSQKDGKLHVPTSVVYENKKQETTETARKKSDVGERCCPPGGQLPKSVAKFICEASSNKAVVSVPLGLWGAAALTAPSNRKPQMIPFVLGKELKSDPEVVAGYKKTKLFFLRLAGMYPDVSPKGYSIFFFYVNLIYTQFAYYLISYTLALYYSVVWNDMDLMAEDIEFLCFTAFYCYSGTNAIVNRKKLDSLLKYVGRGFYQYHRPQTTEEKEITERSIYRENKVSRFYAAYVSAYLAYFVVFQPVKLVVDTGTITSVLDNASVPVNKMLPLRVWTPYDSSVPFNFVLGSISQVVAACMLMAIMVGVDISFVTLMTQLCNQFKLLNESVKSIYERAAYMFGQEPDKRGTDLFSRPEFQRCMYKCLVENIEHHKVLITFRNELQSFFGLWLLVVFVGSGLTICSSAYLLSTASDQVPLQLIRDFITKSSRVESWKLTPIGPDLPSEPDGAAPLR</sequence>
<name>A0ABD0YS57_9HEMI</name>
<evidence type="ECO:0000256" key="2">
    <source>
        <dbReference type="ARBA" id="ARBA00022475"/>
    </source>
</evidence>
<feature type="transmembrane region" description="Helical" evidence="11">
    <location>
        <begin position="263"/>
        <end position="289"/>
    </location>
</feature>
<evidence type="ECO:0008006" key="14">
    <source>
        <dbReference type="Google" id="ProtNLM"/>
    </source>
</evidence>
<feature type="transmembrane region" description="Helical" evidence="11">
    <location>
        <begin position="426"/>
        <end position="449"/>
    </location>
</feature>
<evidence type="ECO:0000256" key="11">
    <source>
        <dbReference type="SAM" id="Phobius"/>
    </source>
</evidence>
<reference evidence="12 13" key="1">
    <citation type="submission" date="2024-07" db="EMBL/GenBank/DDBJ databases">
        <title>Chromosome-level genome assembly of the water stick insect Ranatra chinensis (Heteroptera: Nepidae).</title>
        <authorList>
            <person name="Liu X."/>
        </authorList>
    </citation>
    <scope>NUCLEOTIDE SEQUENCE [LARGE SCALE GENOMIC DNA]</scope>
    <source>
        <strain evidence="12">Cailab_2021Rc</strain>
        <tissue evidence="12">Muscle</tissue>
    </source>
</reference>
<evidence type="ECO:0000256" key="10">
    <source>
        <dbReference type="SAM" id="MobiDB-lite"/>
    </source>
</evidence>
<feature type="transmembrane region" description="Helical" evidence="11">
    <location>
        <begin position="363"/>
        <end position="381"/>
    </location>
</feature>
<accession>A0ABD0YS57</accession>
<dbReference type="EMBL" id="JBFDAA010000003">
    <property type="protein sequence ID" value="KAL1138815.1"/>
    <property type="molecule type" value="Genomic_DNA"/>
</dbReference>
<protein>
    <recommendedName>
        <fullName evidence="14">Odorant receptor</fullName>
    </recommendedName>
</protein>
<gene>
    <name evidence="12" type="ORF">AAG570_008877</name>
</gene>
<keyword evidence="7 11" id="KW-0472">Membrane</keyword>
<keyword evidence="13" id="KW-1185">Reference proteome</keyword>
<evidence type="ECO:0000256" key="3">
    <source>
        <dbReference type="ARBA" id="ARBA00022606"/>
    </source>
</evidence>